<evidence type="ECO:0000313" key="3">
    <source>
        <dbReference type="Proteomes" id="UP000051863"/>
    </source>
</evidence>
<evidence type="ECO:0000313" key="2">
    <source>
        <dbReference type="EMBL" id="KRG70744.1"/>
    </source>
</evidence>
<feature type="domain" description="YdhG-like" evidence="1">
    <location>
        <begin position="20"/>
        <end position="95"/>
    </location>
</feature>
<comment type="caution">
    <text evidence="2">The sequence shown here is derived from an EMBL/GenBank/DDBJ whole genome shotgun (WGS) entry which is preliminary data.</text>
</comment>
<gene>
    <name evidence="2" type="ORF">ABB27_04085</name>
</gene>
<dbReference type="InterPro" id="IPR014922">
    <property type="entry name" value="YdhG-like"/>
</dbReference>
<accession>A0A0R0D025</accession>
<reference evidence="2 3" key="1">
    <citation type="submission" date="2015-05" db="EMBL/GenBank/DDBJ databases">
        <title>Genome sequencing and analysis of members of genus Stenotrophomonas.</title>
        <authorList>
            <person name="Patil P.P."/>
            <person name="Midha S."/>
            <person name="Patil P.B."/>
        </authorList>
    </citation>
    <scope>NUCLEOTIDE SEQUENCE [LARGE SCALE GENOMIC DNA]</scope>
    <source>
        <strain evidence="2 3">DSM 18941</strain>
    </source>
</reference>
<protein>
    <recommendedName>
        <fullName evidence="1">YdhG-like domain-containing protein</fullName>
    </recommendedName>
</protein>
<dbReference type="Proteomes" id="UP000051863">
    <property type="component" value="Unassembled WGS sequence"/>
</dbReference>
<dbReference type="AlphaFoldDB" id="A0A0R0D025"/>
<dbReference type="Pfam" id="PF08818">
    <property type="entry name" value="DUF1801"/>
    <property type="match status" value="1"/>
</dbReference>
<sequence>MSTADPRVDAYIANAAAFAQPILREIRQRVHSGCGTATEAIKWGMPAFLYKGKLVCGMAAFKAHATLGFWQREAGKGDDSAMGQYGRLQSLRDLPGKREFSNQLSAAMQRIDTGASRPKAAPRPALPMPPAFAEALATVPAAKAHFDGFTPGYQRDYLEWIGEAKRDSTRQQRIALAIEWLSDGKRRNWKHQTH</sequence>
<dbReference type="RefSeq" id="WP_057626953.1">
    <property type="nucleotide sequence ID" value="NZ_LDJJ01000010.1"/>
</dbReference>
<keyword evidence="3" id="KW-1185">Reference proteome</keyword>
<dbReference type="PATRIC" id="fig|405446.3.peg.43"/>
<dbReference type="OrthoDB" id="7619808at2"/>
<dbReference type="Gene3D" id="3.90.1150.200">
    <property type="match status" value="1"/>
</dbReference>
<evidence type="ECO:0000259" key="1">
    <source>
        <dbReference type="Pfam" id="PF08818"/>
    </source>
</evidence>
<proteinExistence type="predicted"/>
<dbReference type="EMBL" id="LDJJ01000010">
    <property type="protein sequence ID" value="KRG70744.1"/>
    <property type="molecule type" value="Genomic_DNA"/>
</dbReference>
<name>A0A0R0D025_9GAMM</name>
<organism evidence="2 3">
    <name type="scientific">Stenotrophomonas terrae</name>
    <dbReference type="NCBI Taxonomy" id="405446"/>
    <lineage>
        <taxon>Bacteria</taxon>
        <taxon>Pseudomonadati</taxon>
        <taxon>Pseudomonadota</taxon>
        <taxon>Gammaproteobacteria</taxon>
        <taxon>Lysobacterales</taxon>
        <taxon>Lysobacteraceae</taxon>
        <taxon>Stenotrophomonas</taxon>
    </lineage>
</organism>
<dbReference type="Pfam" id="PF13376">
    <property type="entry name" value="OmdA"/>
    <property type="match status" value="1"/>
</dbReference>
<dbReference type="SUPFAM" id="SSF159888">
    <property type="entry name" value="YdhG-like"/>
    <property type="match status" value="1"/>
</dbReference>